<dbReference type="EMBL" id="BMSA01000041">
    <property type="protein sequence ID" value="GGT92490.1"/>
    <property type="molecule type" value="Genomic_DNA"/>
</dbReference>
<keyword evidence="2" id="KW-1185">Reference proteome</keyword>
<accession>A0A918M1F0</accession>
<comment type="caution">
    <text evidence="1">The sequence shown here is derived from an EMBL/GenBank/DDBJ whole genome shotgun (WGS) entry which is preliminary data.</text>
</comment>
<gene>
    <name evidence="1" type="ORF">GCM10010226_83030</name>
</gene>
<proteinExistence type="predicted"/>
<reference evidence="1" key="2">
    <citation type="submission" date="2020-09" db="EMBL/GenBank/DDBJ databases">
        <authorList>
            <person name="Sun Q."/>
            <person name="Ohkuma M."/>
        </authorList>
    </citation>
    <scope>NUCLEOTIDE SEQUENCE</scope>
    <source>
        <strain evidence="1">JCM 4125</strain>
    </source>
</reference>
<protein>
    <submittedName>
        <fullName evidence="1">Uncharacterized protein</fullName>
    </submittedName>
</protein>
<name>A0A918M1F0_9ACTN</name>
<evidence type="ECO:0000313" key="2">
    <source>
        <dbReference type="Proteomes" id="UP000646776"/>
    </source>
</evidence>
<evidence type="ECO:0000313" key="1">
    <source>
        <dbReference type="EMBL" id="GGT92490.1"/>
    </source>
</evidence>
<sequence>MQRKSDTRSNAGMAATDFPDDLVQTQRAWNVHVPRACRVPAPQHRGAAPPPAASVRADVVAPLPDQCPLGAARHANDSWTHYLAART</sequence>
<dbReference type="Proteomes" id="UP000646776">
    <property type="component" value="Unassembled WGS sequence"/>
</dbReference>
<organism evidence="1 2">
    <name type="scientific">Streptomyces phaeofaciens</name>
    <dbReference type="NCBI Taxonomy" id="68254"/>
    <lineage>
        <taxon>Bacteria</taxon>
        <taxon>Bacillati</taxon>
        <taxon>Actinomycetota</taxon>
        <taxon>Actinomycetes</taxon>
        <taxon>Kitasatosporales</taxon>
        <taxon>Streptomycetaceae</taxon>
        <taxon>Streptomyces</taxon>
    </lineage>
</organism>
<dbReference type="AlphaFoldDB" id="A0A918M1F0"/>
<reference evidence="1" key="1">
    <citation type="journal article" date="2014" name="Int. J. Syst. Evol. Microbiol.">
        <title>Complete genome sequence of Corynebacterium casei LMG S-19264T (=DSM 44701T), isolated from a smear-ripened cheese.</title>
        <authorList>
            <consortium name="US DOE Joint Genome Institute (JGI-PGF)"/>
            <person name="Walter F."/>
            <person name="Albersmeier A."/>
            <person name="Kalinowski J."/>
            <person name="Ruckert C."/>
        </authorList>
    </citation>
    <scope>NUCLEOTIDE SEQUENCE</scope>
    <source>
        <strain evidence="1">JCM 4125</strain>
    </source>
</reference>